<protein>
    <submittedName>
        <fullName evidence="2">Uncharacterized protein</fullName>
    </submittedName>
</protein>
<organism evidence="2 3">
    <name type="scientific">Caerostris extrusa</name>
    <name type="common">Bark spider</name>
    <name type="synonym">Caerostris bankana</name>
    <dbReference type="NCBI Taxonomy" id="172846"/>
    <lineage>
        <taxon>Eukaryota</taxon>
        <taxon>Metazoa</taxon>
        <taxon>Ecdysozoa</taxon>
        <taxon>Arthropoda</taxon>
        <taxon>Chelicerata</taxon>
        <taxon>Arachnida</taxon>
        <taxon>Araneae</taxon>
        <taxon>Araneomorphae</taxon>
        <taxon>Entelegynae</taxon>
        <taxon>Araneoidea</taxon>
        <taxon>Araneidae</taxon>
        <taxon>Caerostris</taxon>
    </lineage>
</organism>
<evidence type="ECO:0000313" key="2">
    <source>
        <dbReference type="EMBL" id="GIX86556.1"/>
    </source>
</evidence>
<comment type="caution">
    <text evidence="2">The sequence shown here is derived from an EMBL/GenBank/DDBJ whole genome shotgun (WGS) entry which is preliminary data.</text>
</comment>
<reference evidence="2 3" key="1">
    <citation type="submission" date="2021-06" db="EMBL/GenBank/DDBJ databases">
        <title>Caerostris extrusa draft genome.</title>
        <authorList>
            <person name="Kono N."/>
            <person name="Arakawa K."/>
        </authorList>
    </citation>
    <scope>NUCLEOTIDE SEQUENCE [LARGE SCALE GENOMIC DNA]</scope>
</reference>
<keyword evidence="3" id="KW-1185">Reference proteome</keyword>
<dbReference type="AlphaFoldDB" id="A0AAV4NRM3"/>
<dbReference type="EMBL" id="BPLR01003598">
    <property type="protein sequence ID" value="GIX86556.1"/>
    <property type="molecule type" value="Genomic_DNA"/>
</dbReference>
<proteinExistence type="predicted"/>
<name>A0AAV4NRM3_CAEEX</name>
<evidence type="ECO:0000313" key="3">
    <source>
        <dbReference type="Proteomes" id="UP001054945"/>
    </source>
</evidence>
<dbReference type="Proteomes" id="UP001054945">
    <property type="component" value="Unassembled WGS sequence"/>
</dbReference>
<feature type="region of interest" description="Disordered" evidence="1">
    <location>
        <begin position="54"/>
        <end position="77"/>
    </location>
</feature>
<sequence length="77" mass="8604">MVNVNSKGGMLKTSLIYPFNPREAIVKLPLLVKYQTQNFSFIQQANLAESSRNYAVGESMKQNTDEKECTDATSRGT</sequence>
<accession>A0AAV4NRM3</accession>
<gene>
    <name evidence="2" type="ORF">CEXT_726931</name>
</gene>
<evidence type="ECO:0000256" key="1">
    <source>
        <dbReference type="SAM" id="MobiDB-lite"/>
    </source>
</evidence>